<evidence type="ECO:0000313" key="2">
    <source>
        <dbReference type="Proteomes" id="UP001055879"/>
    </source>
</evidence>
<dbReference type="EMBL" id="CM042051">
    <property type="protein sequence ID" value="KAI3728482.1"/>
    <property type="molecule type" value="Genomic_DNA"/>
</dbReference>
<reference evidence="1 2" key="2">
    <citation type="journal article" date="2022" name="Mol. Ecol. Resour.">
        <title>The genomes of chicory, endive, great burdock and yacon provide insights into Asteraceae paleo-polyploidization history and plant inulin production.</title>
        <authorList>
            <person name="Fan W."/>
            <person name="Wang S."/>
            <person name="Wang H."/>
            <person name="Wang A."/>
            <person name="Jiang F."/>
            <person name="Liu H."/>
            <person name="Zhao H."/>
            <person name="Xu D."/>
            <person name="Zhang Y."/>
        </authorList>
    </citation>
    <scope>NUCLEOTIDE SEQUENCE [LARGE SCALE GENOMIC DNA]</scope>
    <source>
        <strain evidence="2">cv. Niubang</strain>
    </source>
</reference>
<name>A0ACB9C2H3_ARCLA</name>
<gene>
    <name evidence="1" type="ORF">L6452_17119</name>
</gene>
<accession>A0ACB9C2H3</accession>
<comment type="caution">
    <text evidence="1">The sequence shown here is derived from an EMBL/GenBank/DDBJ whole genome shotgun (WGS) entry which is preliminary data.</text>
</comment>
<organism evidence="1 2">
    <name type="scientific">Arctium lappa</name>
    <name type="common">Greater burdock</name>
    <name type="synonym">Lappa major</name>
    <dbReference type="NCBI Taxonomy" id="4217"/>
    <lineage>
        <taxon>Eukaryota</taxon>
        <taxon>Viridiplantae</taxon>
        <taxon>Streptophyta</taxon>
        <taxon>Embryophyta</taxon>
        <taxon>Tracheophyta</taxon>
        <taxon>Spermatophyta</taxon>
        <taxon>Magnoliopsida</taxon>
        <taxon>eudicotyledons</taxon>
        <taxon>Gunneridae</taxon>
        <taxon>Pentapetalae</taxon>
        <taxon>asterids</taxon>
        <taxon>campanulids</taxon>
        <taxon>Asterales</taxon>
        <taxon>Asteraceae</taxon>
        <taxon>Carduoideae</taxon>
        <taxon>Cardueae</taxon>
        <taxon>Arctiinae</taxon>
        <taxon>Arctium</taxon>
    </lineage>
</organism>
<evidence type="ECO:0000313" key="1">
    <source>
        <dbReference type="EMBL" id="KAI3728482.1"/>
    </source>
</evidence>
<sequence>MLEKIPSDAALKRSALSLTTASPLQHLYIVLEEVVRKRAEIFERYDGDIAWQHTEVDVPRKELERIAKAMVEPKEELRRLILDPAMGQLDKLFNELNLQDDDEADLYTISVNFQVFRHLGYKLSCGLYASPKLGFCSGFGLAQVRRFTPHLLFLSIYSICSFVELSWRSDTAKAFAVIDFTGFCLNYRSCEKGCILLEGVMRMGRGNSNSQSHNHTPVNLLLVKIWDLILPLSCPSLHDIQPC</sequence>
<dbReference type="Proteomes" id="UP001055879">
    <property type="component" value="Linkage Group LG05"/>
</dbReference>
<keyword evidence="2" id="KW-1185">Reference proteome</keyword>
<protein>
    <submittedName>
        <fullName evidence="1">Uncharacterized protein</fullName>
    </submittedName>
</protein>
<proteinExistence type="predicted"/>
<reference evidence="2" key="1">
    <citation type="journal article" date="2022" name="Mol. Ecol. Resour.">
        <title>The genomes of chicory, endive, great burdock and yacon provide insights into Asteraceae palaeo-polyploidization history and plant inulin production.</title>
        <authorList>
            <person name="Fan W."/>
            <person name="Wang S."/>
            <person name="Wang H."/>
            <person name="Wang A."/>
            <person name="Jiang F."/>
            <person name="Liu H."/>
            <person name="Zhao H."/>
            <person name="Xu D."/>
            <person name="Zhang Y."/>
        </authorList>
    </citation>
    <scope>NUCLEOTIDE SEQUENCE [LARGE SCALE GENOMIC DNA]</scope>
    <source>
        <strain evidence="2">cv. Niubang</strain>
    </source>
</reference>